<evidence type="ECO:0000313" key="2">
    <source>
        <dbReference type="EMBL" id="GAA3145386.1"/>
    </source>
</evidence>
<comment type="caution">
    <text evidence="2">The sequence shown here is derived from an EMBL/GenBank/DDBJ whole genome shotgun (WGS) entry which is preliminary data.</text>
</comment>
<feature type="compositionally biased region" description="Low complexity" evidence="1">
    <location>
        <begin position="33"/>
        <end position="53"/>
    </location>
</feature>
<evidence type="ECO:0000256" key="1">
    <source>
        <dbReference type="SAM" id="MobiDB-lite"/>
    </source>
</evidence>
<evidence type="ECO:0000313" key="3">
    <source>
        <dbReference type="Proteomes" id="UP001500320"/>
    </source>
</evidence>
<feature type="region of interest" description="Disordered" evidence="1">
    <location>
        <begin position="33"/>
        <end position="58"/>
    </location>
</feature>
<reference evidence="3" key="1">
    <citation type="journal article" date="2019" name="Int. J. Syst. Evol. Microbiol.">
        <title>The Global Catalogue of Microorganisms (GCM) 10K type strain sequencing project: providing services to taxonomists for standard genome sequencing and annotation.</title>
        <authorList>
            <consortium name="The Broad Institute Genomics Platform"/>
            <consortium name="The Broad Institute Genome Sequencing Center for Infectious Disease"/>
            <person name="Wu L."/>
            <person name="Ma J."/>
        </authorList>
    </citation>
    <scope>NUCLEOTIDE SEQUENCE [LARGE SCALE GENOMIC DNA]</scope>
    <source>
        <strain evidence="3">JCM 9373</strain>
    </source>
</reference>
<dbReference type="Proteomes" id="UP001500320">
    <property type="component" value="Unassembled WGS sequence"/>
</dbReference>
<sequence length="70" mass="7220">MEAVLRVPEVEDEDVVLAVERGHGGSFTRIGRAAAAARGRGRRPPYGGRPAPDGAGGTYGFCVGTHATGR</sequence>
<organism evidence="2 3">
    <name type="scientific">Planomonospora alba</name>
    <dbReference type="NCBI Taxonomy" id="161354"/>
    <lineage>
        <taxon>Bacteria</taxon>
        <taxon>Bacillati</taxon>
        <taxon>Actinomycetota</taxon>
        <taxon>Actinomycetes</taxon>
        <taxon>Streptosporangiales</taxon>
        <taxon>Streptosporangiaceae</taxon>
        <taxon>Planomonospora</taxon>
    </lineage>
</organism>
<protein>
    <submittedName>
        <fullName evidence="2">Uncharacterized protein</fullName>
    </submittedName>
</protein>
<accession>A0ABP6NEM9</accession>
<keyword evidence="3" id="KW-1185">Reference proteome</keyword>
<name>A0ABP6NEM9_9ACTN</name>
<proteinExistence type="predicted"/>
<dbReference type="EMBL" id="BAAAUT010000032">
    <property type="protein sequence ID" value="GAA3145386.1"/>
    <property type="molecule type" value="Genomic_DNA"/>
</dbReference>
<gene>
    <name evidence="2" type="ORF">GCM10010466_40550</name>
</gene>